<reference evidence="1 2" key="1">
    <citation type="journal article" date="2011" name="BMC Genomics">
        <title>Comparative genome analysis and genome-guided physiological analysis of Roseobacter litoralis.</title>
        <authorList>
            <person name="Kalhoefer D."/>
            <person name="Thole S."/>
            <person name="Voget S."/>
            <person name="Lehmann R."/>
            <person name="Liesegang H."/>
            <person name="Wollher A."/>
            <person name="Daniel R."/>
            <person name="Simon M."/>
            <person name="Brinkhoff T."/>
        </authorList>
    </citation>
    <scope>NUCLEOTIDE SEQUENCE [LARGE SCALE GENOMIC DNA]</scope>
    <source>
        <strain evidence="2">ATCC 49566 / DSM 6996 / JCM 21268 / NBRC 15278 / OCh 149</strain>
    </source>
</reference>
<protein>
    <submittedName>
        <fullName evidence="1">Uncharacterized protein</fullName>
    </submittedName>
</protein>
<dbReference type="AlphaFoldDB" id="F7Z9V0"/>
<name>F7Z9V0_ROSLO</name>
<organism evidence="1 2">
    <name type="scientific">Roseobacter litoralis (strain ATCC 49566 / DSM 6996 / JCM 21268 / NBRC 15278 / OCh 149)</name>
    <dbReference type="NCBI Taxonomy" id="391595"/>
    <lineage>
        <taxon>Bacteria</taxon>
        <taxon>Pseudomonadati</taxon>
        <taxon>Pseudomonadota</taxon>
        <taxon>Alphaproteobacteria</taxon>
        <taxon>Rhodobacterales</taxon>
        <taxon>Roseobacteraceae</taxon>
        <taxon>Roseobacter</taxon>
    </lineage>
</organism>
<sequence>MQMLPSKLFELITNLRGVFSDLEQMGIRVEIGDDFAKFRSLRSQLSNRGPIYPMFDVASSYIDQGNGFWVCGFNPDGELIHTQAVRLLDLDGVSLDQHLKTHRHKYITPGSTPDPDLTFYSGPEALQTITGKVCYHGEFWLHASGLGGPRSQGATSMLSRILLEIMVGAWNPSFVFALVPQRLAAKGAHLRYGYNHCDHGSWLDANQQMTEEDHLIWMAANDLANLLARKPQRFQCAKNVSIAQFTKPAGMPKANCISVKKQEAIM</sequence>
<keyword evidence="2" id="KW-1185">Reference proteome</keyword>
<dbReference type="STRING" id="391595.RLO149_c008840"/>
<dbReference type="KEGG" id="rli:RLO149_c008840"/>
<evidence type="ECO:0000313" key="1">
    <source>
        <dbReference type="EMBL" id="AEI92909.1"/>
    </source>
</evidence>
<dbReference type="OrthoDB" id="8068570at2"/>
<dbReference type="RefSeq" id="WP_013960849.1">
    <property type="nucleotide sequence ID" value="NC_015730.1"/>
</dbReference>
<dbReference type="EMBL" id="CP002623">
    <property type="protein sequence ID" value="AEI92909.1"/>
    <property type="molecule type" value="Genomic_DNA"/>
</dbReference>
<gene>
    <name evidence="1" type="ordered locus">RLO149_c008840</name>
</gene>
<dbReference type="Proteomes" id="UP000001353">
    <property type="component" value="Chromosome"/>
</dbReference>
<evidence type="ECO:0000313" key="2">
    <source>
        <dbReference type="Proteomes" id="UP000001353"/>
    </source>
</evidence>
<proteinExistence type="predicted"/>
<dbReference type="eggNOG" id="ENOG5032KMC">
    <property type="taxonomic scope" value="Bacteria"/>
</dbReference>
<dbReference type="HOGENOM" id="CLU_1137369_0_0_5"/>
<accession>F7Z9V0</accession>